<dbReference type="RefSeq" id="WP_345407187.1">
    <property type="nucleotide sequence ID" value="NZ_BAABHG010000022.1"/>
</dbReference>
<dbReference type="Proteomes" id="UP001597419">
    <property type="component" value="Unassembled WGS sequence"/>
</dbReference>
<dbReference type="PROSITE" id="PS51257">
    <property type="entry name" value="PROKAR_LIPOPROTEIN"/>
    <property type="match status" value="1"/>
</dbReference>
<gene>
    <name evidence="1" type="ORF">ACFSYJ_41435</name>
</gene>
<name>A0ABW5GWL8_9PSEU</name>
<comment type="caution">
    <text evidence="1">The sequence shown here is derived from an EMBL/GenBank/DDBJ whole genome shotgun (WGS) entry which is preliminary data.</text>
</comment>
<organism evidence="1 2">
    <name type="scientific">Amycolatopsis samaneae</name>
    <dbReference type="NCBI Taxonomy" id="664691"/>
    <lineage>
        <taxon>Bacteria</taxon>
        <taxon>Bacillati</taxon>
        <taxon>Actinomycetota</taxon>
        <taxon>Actinomycetes</taxon>
        <taxon>Pseudonocardiales</taxon>
        <taxon>Pseudonocardiaceae</taxon>
        <taxon>Amycolatopsis</taxon>
    </lineage>
</organism>
<accession>A0ABW5GWL8</accession>
<keyword evidence="2" id="KW-1185">Reference proteome</keyword>
<sequence length="113" mass="11553">MRNAWLIPLPALVIAACGSPELPPAANGTNLAACAAGSCEVRVKSGDQLPNRELGPITVVVRDDRITLSAGSGNDRNGFSLSAEGTAGKNLVLNGHRFHVVAVLGDQGVLRAG</sequence>
<protein>
    <recommendedName>
        <fullName evidence="3">Lipoprotein</fullName>
    </recommendedName>
</protein>
<evidence type="ECO:0008006" key="3">
    <source>
        <dbReference type="Google" id="ProtNLM"/>
    </source>
</evidence>
<reference evidence="2" key="1">
    <citation type="journal article" date="2019" name="Int. J. Syst. Evol. Microbiol.">
        <title>The Global Catalogue of Microorganisms (GCM) 10K type strain sequencing project: providing services to taxonomists for standard genome sequencing and annotation.</title>
        <authorList>
            <consortium name="The Broad Institute Genomics Platform"/>
            <consortium name="The Broad Institute Genome Sequencing Center for Infectious Disease"/>
            <person name="Wu L."/>
            <person name="Ma J."/>
        </authorList>
    </citation>
    <scope>NUCLEOTIDE SEQUENCE [LARGE SCALE GENOMIC DNA]</scope>
    <source>
        <strain evidence="2">CGMCC 4.7643</strain>
    </source>
</reference>
<evidence type="ECO:0000313" key="1">
    <source>
        <dbReference type="EMBL" id="MFD2465139.1"/>
    </source>
</evidence>
<dbReference type="EMBL" id="JBHUKU010000029">
    <property type="protein sequence ID" value="MFD2465139.1"/>
    <property type="molecule type" value="Genomic_DNA"/>
</dbReference>
<proteinExistence type="predicted"/>
<evidence type="ECO:0000313" key="2">
    <source>
        <dbReference type="Proteomes" id="UP001597419"/>
    </source>
</evidence>